<dbReference type="AlphaFoldDB" id="A0A2I0J4C5"/>
<gene>
    <name evidence="1" type="ORF">CRG98_028983</name>
</gene>
<keyword evidence="2" id="KW-1185">Reference proteome</keyword>
<sequence length="80" mass="8878">MGPVELPGHVRPRLTSPIRVVFHINTTRSGTIGWTGTGPGAQVLGRGRKLGWARGSCHDRKLGRRREQLGYVFWAESRVS</sequence>
<accession>A0A2I0J4C5</accession>
<dbReference type="EMBL" id="PGOL01002093">
    <property type="protein sequence ID" value="PKI50596.1"/>
    <property type="molecule type" value="Genomic_DNA"/>
</dbReference>
<name>A0A2I0J4C5_PUNGR</name>
<protein>
    <submittedName>
        <fullName evidence="1">Uncharacterized protein</fullName>
    </submittedName>
</protein>
<evidence type="ECO:0000313" key="1">
    <source>
        <dbReference type="EMBL" id="PKI50596.1"/>
    </source>
</evidence>
<organism evidence="1 2">
    <name type="scientific">Punica granatum</name>
    <name type="common">Pomegranate</name>
    <dbReference type="NCBI Taxonomy" id="22663"/>
    <lineage>
        <taxon>Eukaryota</taxon>
        <taxon>Viridiplantae</taxon>
        <taxon>Streptophyta</taxon>
        <taxon>Embryophyta</taxon>
        <taxon>Tracheophyta</taxon>
        <taxon>Spermatophyta</taxon>
        <taxon>Magnoliopsida</taxon>
        <taxon>eudicotyledons</taxon>
        <taxon>Gunneridae</taxon>
        <taxon>Pentapetalae</taxon>
        <taxon>rosids</taxon>
        <taxon>malvids</taxon>
        <taxon>Myrtales</taxon>
        <taxon>Lythraceae</taxon>
        <taxon>Punica</taxon>
    </lineage>
</organism>
<evidence type="ECO:0000313" key="2">
    <source>
        <dbReference type="Proteomes" id="UP000233551"/>
    </source>
</evidence>
<dbReference type="Proteomes" id="UP000233551">
    <property type="component" value="Unassembled WGS sequence"/>
</dbReference>
<comment type="caution">
    <text evidence="1">The sequence shown here is derived from an EMBL/GenBank/DDBJ whole genome shotgun (WGS) entry which is preliminary data.</text>
</comment>
<reference evidence="1 2" key="1">
    <citation type="submission" date="2017-11" db="EMBL/GenBank/DDBJ databases">
        <title>De-novo sequencing of pomegranate (Punica granatum L.) genome.</title>
        <authorList>
            <person name="Akparov Z."/>
            <person name="Amiraslanov A."/>
            <person name="Hajiyeva S."/>
            <person name="Abbasov M."/>
            <person name="Kaur K."/>
            <person name="Hamwieh A."/>
            <person name="Solovyev V."/>
            <person name="Salamov A."/>
            <person name="Braich B."/>
            <person name="Kosarev P."/>
            <person name="Mahmoud A."/>
            <person name="Hajiyev E."/>
            <person name="Babayeva S."/>
            <person name="Izzatullayeva V."/>
            <person name="Mammadov A."/>
            <person name="Mammadov A."/>
            <person name="Sharifova S."/>
            <person name="Ojaghi J."/>
            <person name="Eynullazada K."/>
            <person name="Bayramov B."/>
            <person name="Abdulazimova A."/>
            <person name="Shahmuradov I."/>
        </authorList>
    </citation>
    <scope>NUCLEOTIDE SEQUENCE [LARGE SCALE GENOMIC DNA]</scope>
    <source>
        <strain evidence="2">cv. AG2017</strain>
        <tissue evidence="1">Leaf</tissue>
    </source>
</reference>
<proteinExistence type="predicted"/>